<feature type="transmembrane region" description="Helical" evidence="6">
    <location>
        <begin position="70"/>
        <end position="91"/>
    </location>
</feature>
<evidence type="ECO:0000256" key="3">
    <source>
        <dbReference type="ARBA" id="ARBA00022692"/>
    </source>
</evidence>
<keyword evidence="8" id="KW-1185">Reference proteome</keyword>
<evidence type="ECO:0000256" key="1">
    <source>
        <dbReference type="ARBA" id="ARBA00004651"/>
    </source>
</evidence>
<name>A0ABU0D6G7_9BACI</name>
<evidence type="ECO:0000256" key="2">
    <source>
        <dbReference type="ARBA" id="ARBA00022475"/>
    </source>
</evidence>
<reference evidence="7 8" key="1">
    <citation type="submission" date="2023-07" db="EMBL/GenBank/DDBJ databases">
        <title>Genomic Encyclopedia of Type Strains, Phase IV (KMG-IV): sequencing the most valuable type-strain genomes for metagenomic binning, comparative biology and taxonomic classification.</title>
        <authorList>
            <person name="Goeker M."/>
        </authorList>
    </citation>
    <scope>NUCLEOTIDE SEQUENCE [LARGE SCALE GENOMIC DNA]</scope>
    <source>
        <strain evidence="7 8">DSM 27848</strain>
    </source>
</reference>
<keyword evidence="2" id="KW-1003">Cell membrane</keyword>
<feature type="transmembrane region" description="Helical" evidence="6">
    <location>
        <begin position="39"/>
        <end position="64"/>
    </location>
</feature>
<keyword evidence="4 6" id="KW-1133">Transmembrane helix</keyword>
<dbReference type="Pfam" id="PF01810">
    <property type="entry name" value="LysE"/>
    <property type="match status" value="1"/>
</dbReference>
<evidence type="ECO:0000313" key="7">
    <source>
        <dbReference type="EMBL" id="MDQ0343994.1"/>
    </source>
</evidence>
<organism evidence="7 8">
    <name type="scientific">Lederbergia wuyishanensis</name>
    <dbReference type="NCBI Taxonomy" id="1347903"/>
    <lineage>
        <taxon>Bacteria</taxon>
        <taxon>Bacillati</taxon>
        <taxon>Bacillota</taxon>
        <taxon>Bacilli</taxon>
        <taxon>Bacillales</taxon>
        <taxon>Bacillaceae</taxon>
        <taxon>Lederbergia</taxon>
    </lineage>
</organism>
<gene>
    <name evidence="7" type="ORF">J2S14_002829</name>
</gene>
<evidence type="ECO:0000256" key="4">
    <source>
        <dbReference type="ARBA" id="ARBA00022989"/>
    </source>
</evidence>
<sequence>MLLTIFHGIALALGLILPLGAQNVFVFNQGAAQPTFRRVLPVVLTASLCDSFLILFAVLGVSVVVLTLPILQTAFFVVGFLFLLYMGWVIWKSKPTKMNKEDRALSPKKQIMFAMSVSLLNPHAILDTIGVIGTNSLSYIGLEKVAFTLSTIIVSWLWFFGLAVAGKRLGDIDSEGKFINTINKISAILIWGVALYIAYLLLK</sequence>
<dbReference type="EMBL" id="JAUSUO010000007">
    <property type="protein sequence ID" value="MDQ0343994.1"/>
    <property type="molecule type" value="Genomic_DNA"/>
</dbReference>
<keyword evidence="5 6" id="KW-0472">Membrane</keyword>
<comment type="subcellular location">
    <subcellularLocation>
        <location evidence="1">Cell membrane</location>
        <topology evidence="1">Multi-pass membrane protein</topology>
    </subcellularLocation>
</comment>
<feature type="transmembrane region" description="Helical" evidence="6">
    <location>
        <begin position="111"/>
        <end position="133"/>
    </location>
</feature>
<proteinExistence type="predicted"/>
<feature type="transmembrane region" description="Helical" evidence="6">
    <location>
        <begin position="145"/>
        <end position="165"/>
    </location>
</feature>
<accession>A0ABU0D6G7</accession>
<feature type="transmembrane region" description="Helical" evidence="6">
    <location>
        <begin position="6"/>
        <end position="27"/>
    </location>
</feature>
<dbReference type="RefSeq" id="WP_244682188.1">
    <property type="nucleotide sequence ID" value="NZ_JALIRM010000010.1"/>
</dbReference>
<dbReference type="PANTHER" id="PTHR30086:SF20">
    <property type="entry name" value="ARGININE EXPORTER PROTEIN ARGO-RELATED"/>
    <property type="match status" value="1"/>
</dbReference>
<dbReference type="InterPro" id="IPR001123">
    <property type="entry name" value="LeuE-type"/>
</dbReference>
<evidence type="ECO:0000256" key="6">
    <source>
        <dbReference type="SAM" id="Phobius"/>
    </source>
</evidence>
<dbReference type="PANTHER" id="PTHR30086">
    <property type="entry name" value="ARGININE EXPORTER PROTEIN ARGO"/>
    <property type="match status" value="1"/>
</dbReference>
<keyword evidence="3 6" id="KW-0812">Transmembrane</keyword>
<protein>
    <submittedName>
        <fullName evidence="7">L-lysine exporter family protein LysE/ArgO</fullName>
    </submittedName>
</protein>
<evidence type="ECO:0000256" key="5">
    <source>
        <dbReference type="ARBA" id="ARBA00023136"/>
    </source>
</evidence>
<dbReference type="Proteomes" id="UP001232343">
    <property type="component" value="Unassembled WGS sequence"/>
</dbReference>
<evidence type="ECO:0000313" key="8">
    <source>
        <dbReference type="Proteomes" id="UP001232343"/>
    </source>
</evidence>
<comment type="caution">
    <text evidence="7">The sequence shown here is derived from an EMBL/GenBank/DDBJ whole genome shotgun (WGS) entry which is preliminary data.</text>
</comment>
<feature type="transmembrane region" description="Helical" evidence="6">
    <location>
        <begin position="185"/>
        <end position="202"/>
    </location>
</feature>